<gene>
    <name evidence="2" type="ORF">GCM10009760_56260</name>
</gene>
<organism evidence="2 3">
    <name type="scientific">Kitasatospora kazusensis</name>
    <dbReference type="NCBI Taxonomy" id="407974"/>
    <lineage>
        <taxon>Bacteria</taxon>
        <taxon>Bacillati</taxon>
        <taxon>Actinomycetota</taxon>
        <taxon>Actinomycetes</taxon>
        <taxon>Kitasatosporales</taxon>
        <taxon>Streptomycetaceae</taxon>
        <taxon>Kitasatospora</taxon>
    </lineage>
</organism>
<feature type="region of interest" description="Disordered" evidence="1">
    <location>
        <begin position="1"/>
        <end position="50"/>
    </location>
</feature>
<dbReference type="Proteomes" id="UP001422759">
    <property type="component" value="Unassembled WGS sequence"/>
</dbReference>
<reference evidence="2 3" key="1">
    <citation type="journal article" date="2019" name="Int. J. Syst. Evol. Microbiol.">
        <title>The Global Catalogue of Microorganisms (GCM) 10K type strain sequencing project: providing services to taxonomists for standard genome sequencing and annotation.</title>
        <authorList>
            <consortium name="The Broad Institute Genomics Platform"/>
            <consortium name="The Broad Institute Genome Sequencing Center for Infectious Disease"/>
            <person name="Wu L."/>
            <person name="Ma J."/>
        </authorList>
    </citation>
    <scope>NUCLEOTIDE SEQUENCE [LARGE SCALE GENOMIC DNA]</scope>
    <source>
        <strain evidence="2 3">JCM 14560</strain>
    </source>
</reference>
<evidence type="ECO:0000313" key="2">
    <source>
        <dbReference type="EMBL" id="GAA2155893.1"/>
    </source>
</evidence>
<dbReference type="EMBL" id="BAAANT010000049">
    <property type="protein sequence ID" value="GAA2155893.1"/>
    <property type="molecule type" value="Genomic_DNA"/>
</dbReference>
<comment type="caution">
    <text evidence="2">The sequence shown here is derived from an EMBL/GenBank/DDBJ whole genome shotgun (WGS) entry which is preliminary data.</text>
</comment>
<accession>A0ABN3A811</accession>
<keyword evidence="3" id="KW-1185">Reference proteome</keyword>
<proteinExistence type="predicted"/>
<evidence type="ECO:0000313" key="3">
    <source>
        <dbReference type="Proteomes" id="UP001422759"/>
    </source>
</evidence>
<evidence type="ECO:0000256" key="1">
    <source>
        <dbReference type="SAM" id="MobiDB-lite"/>
    </source>
</evidence>
<sequence length="124" mass="12681">MNAIDAEGTLRNPRSRPRPAGRRSACGRPGEPAAAGTGEAEAQSTGAVSAATARAAREQITHAVTRIFAEVSGQRFESAARHLLAGPPVTVPAAPALLFSAEQAAAWGLDPLDPLDPLDGGYEA</sequence>
<protein>
    <submittedName>
        <fullName evidence="2">Uncharacterized protein</fullName>
    </submittedName>
</protein>
<dbReference type="RefSeq" id="WP_344468787.1">
    <property type="nucleotide sequence ID" value="NZ_BAAANT010000049.1"/>
</dbReference>
<feature type="compositionally biased region" description="Low complexity" evidence="1">
    <location>
        <begin position="22"/>
        <end position="50"/>
    </location>
</feature>
<name>A0ABN3A811_9ACTN</name>